<feature type="region of interest" description="Disordered" evidence="3">
    <location>
        <begin position="1"/>
        <end position="23"/>
    </location>
</feature>
<evidence type="ECO:0000259" key="4">
    <source>
        <dbReference type="PROSITE" id="PS51831"/>
    </source>
</evidence>
<dbReference type="EMBL" id="CADCVU010000047">
    <property type="protein sequence ID" value="CAA9486717.1"/>
    <property type="molecule type" value="Genomic_DNA"/>
</dbReference>
<dbReference type="FunFam" id="1.10.3210.10:FF:000001">
    <property type="entry name" value="GTP pyrophosphokinase RelA"/>
    <property type="match status" value="1"/>
</dbReference>
<sequence>MTKTSNARRTAVDGAATATPELSPDERSLLEDLFAVIAEHADGLPDLVDREAVARAFAFACDHHADQRRRSGEHFITHPVGVAKICAGMRSDTPTLCAALLHDTVEDTSASLDEVRAEFGEEVATLVDGVTKLAGITFQSNDDRQAENYRKMMLAMAADLRVILVKLADRLHNMRTVGALPKEKQKEKSKETLDIFAPLAHRLGIHAIKWELEDLAFQTLHP</sequence>
<comment type="pathway">
    <text evidence="2">Purine metabolism.</text>
</comment>
<keyword evidence="5" id="KW-0418">Kinase</keyword>
<dbReference type="GO" id="GO:0008893">
    <property type="term" value="F:guanosine-3',5'-bis(diphosphate) 3'-diphosphatase activity"/>
    <property type="evidence" value="ECO:0007669"/>
    <property type="project" value="UniProtKB-EC"/>
</dbReference>
<feature type="non-terminal residue" evidence="5">
    <location>
        <position position="222"/>
    </location>
</feature>
<dbReference type="PROSITE" id="PS51831">
    <property type="entry name" value="HD"/>
    <property type="match status" value="1"/>
</dbReference>
<keyword evidence="5" id="KW-0808">Transferase</keyword>
<protein>
    <submittedName>
        <fullName evidence="5">Guanosine-3',5'-bis(Diphosphate) 3'-pyrophosphohydrolase / GTP pyrophosphokinase, (P)ppGpp synthetase II</fullName>
        <ecNumber evidence="5">2.7.6.5</ecNumber>
        <ecNumber evidence="5">3.1.7.2</ecNumber>
    </submittedName>
</protein>
<comment type="similarity">
    <text evidence="1">Belongs to the RelA/SpoT family.</text>
</comment>
<dbReference type="GO" id="GO:0016301">
    <property type="term" value="F:kinase activity"/>
    <property type="evidence" value="ECO:0007669"/>
    <property type="project" value="UniProtKB-KW"/>
</dbReference>
<organism evidence="5">
    <name type="scientific">uncultured Solirubrobacterales bacterium</name>
    <dbReference type="NCBI Taxonomy" id="768556"/>
    <lineage>
        <taxon>Bacteria</taxon>
        <taxon>Bacillati</taxon>
        <taxon>Actinomycetota</taxon>
        <taxon>Thermoleophilia</taxon>
        <taxon>Solirubrobacterales</taxon>
        <taxon>environmental samples</taxon>
    </lineage>
</organism>
<dbReference type="PANTHER" id="PTHR21262">
    <property type="entry name" value="GUANOSINE-3',5'-BIS DIPHOSPHATE 3'-PYROPHOSPHOHYDROLASE"/>
    <property type="match status" value="1"/>
</dbReference>
<gene>
    <name evidence="5" type="ORF">AVDCRST_MAG45-491</name>
</gene>
<evidence type="ECO:0000256" key="3">
    <source>
        <dbReference type="SAM" id="MobiDB-lite"/>
    </source>
</evidence>
<evidence type="ECO:0000313" key="5">
    <source>
        <dbReference type="EMBL" id="CAA9486717.1"/>
    </source>
</evidence>
<evidence type="ECO:0000256" key="1">
    <source>
        <dbReference type="ARBA" id="ARBA00007476"/>
    </source>
</evidence>
<reference evidence="5" key="1">
    <citation type="submission" date="2020-02" db="EMBL/GenBank/DDBJ databases">
        <authorList>
            <person name="Meier V. D."/>
        </authorList>
    </citation>
    <scope>NUCLEOTIDE SEQUENCE</scope>
    <source>
        <strain evidence="5">AVDCRST_MAG45</strain>
    </source>
</reference>
<dbReference type="AlphaFoldDB" id="A0A6J4S0I2"/>
<dbReference type="InterPro" id="IPR006674">
    <property type="entry name" value="HD_domain"/>
</dbReference>
<feature type="domain" description="HD" evidence="4">
    <location>
        <begin position="75"/>
        <end position="174"/>
    </location>
</feature>
<accession>A0A6J4S0I2</accession>
<name>A0A6J4S0I2_9ACTN</name>
<dbReference type="InterPro" id="IPR003607">
    <property type="entry name" value="HD/PDEase_dom"/>
</dbReference>
<dbReference type="Pfam" id="PF13328">
    <property type="entry name" value="HD_4"/>
    <property type="match status" value="1"/>
</dbReference>
<dbReference type="Gene3D" id="1.10.3210.10">
    <property type="entry name" value="Hypothetical protein af1432"/>
    <property type="match status" value="1"/>
</dbReference>
<keyword evidence="5" id="KW-0378">Hydrolase</keyword>
<dbReference type="SUPFAM" id="SSF109604">
    <property type="entry name" value="HD-domain/PDEase-like"/>
    <property type="match status" value="1"/>
</dbReference>
<dbReference type="EC" id="3.1.7.2" evidence="5"/>
<evidence type="ECO:0000256" key="2">
    <source>
        <dbReference type="ARBA" id="ARBA00025704"/>
    </source>
</evidence>
<dbReference type="EC" id="2.7.6.5" evidence="5"/>
<dbReference type="PANTHER" id="PTHR21262:SF31">
    <property type="entry name" value="GTP PYROPHOSPHOKINASE"/>
    <property type="match status" value="1"/>
</dbReference>
<proteinExistence type="inferred from homology"/>
<dbReference type="GO" id="GO:0008728">
    <property type="term" value="F:GTP diphosphokinase activity"/>
    <property type="evidence" value="ECO:0007669"/>
    <property type="project" value="UniProtKB-EC"/>
</dbReference>
<dbReference type="CDD" id="cd00077">
    <property type="entry name" value="HDc"/>
    <property type="match status" value="1"/>
</dbReference>
<dbReference type="SMART" id="SM00471">
    <property type="entry name" value="HDc"/>
    <property type="match status" value="1"/>
</dbReference>